<protein>
    <submittedName>
        <fullName evidence="2">Uncharacterized protein</fullName>
    </submittedName>
</protein>
<feature type="non-terminal residue" evidence="2">
    <location>
        <position position="1"/>
    </location>
</feature>
<sequence>RECRARRGRGAGSLRLRARGAGGRGRRPARSALRACRRRRAGPRDRAAPRRGTM</sequence>
<feature type="compositionally biased region" description="Basic residues" evidence="1">
    <location>
        <begin position="24"/>
        <end position="41"/>
    </location>
</feature>
<proteinExistence type="predicted"/>
<organism evidence="2">
    <name type="scientific">uncultured Solirubrobacteraceae bacterium</name>
    <dbReference type="NCBI Taxonomy" id="1162706"/>
    <lineage>
        <taxon>Bacteria</taxon>
        <taxon>Bacillati</taxon>
        <taxon>Actinomycetota</taxon>
        <taxon>Thermoleophilia</taxon>
        <taxon>Solirubrobacterales</taxon>
        <taxon>Solirubrobacteraceae</taxon>
        <taxon>environmental samples</taxon>
    </lineage>
</organism>
<gene>
    <name evidence="2" type="ORF">AVDCRST_MAG69-1728</name>
</gene>
<evidence type="ECO:0000256" key="1">
    <source>
        <dbReference type="SAM" id="MobiDB-lite"/>
    </source>
</evidence>
<dbReference type="EMBL" id="CADCVP010000183">
    <property type="protein sequence ID" value="CAA9498206.1"/>
    <property type="molecule type" value="Genomic_DNA"/>
</dbReference>
<evidence type="ECO:0000313" key="2">
    <source>
        <dbReference type="EMBL" id="CAA9498206.1"/>
    </source>
</evidence>
<feature type="region of interest" description="Disordered" evidence="1">
    <location>
        <begin position="1"/>
        <end position="54"/>
    </location>
</feature>
<feature type="non-terminal residue" evidence="2">
    <location>
        <position position="54"/>
    </location>
</feature>
<name>A0A6J4SFI3_9ACTN</name>
<accession>A0A6J4SFI3</accession>
<reference evidence="2" key="1">
    <citation type="submission" date="2020-02" db="EMBL/GenBank/DDBJ databases">
        <authorList>
            <person name="Meier V. D."/>
        </authorList>
    </citation>
    <scope>NUCLEOTIDE SEQUENCE</scope>
    <source>
        <strain evidence="2">AVDCRST_MAG69</strain>
    </source>
</reference>
<dbReference type="AlphaFoldDB" id="A0A6J4SFI3"/>